<dbReference type="InterPro" id="IPR039774">
    <property type="entry name" value="Sin3-like"/>
</dbReference>
<evidence type="ECO:0000313" key="11">
    <source>
        <dbReference type="EMBL" id="KTA95170.1"/>
    </source>
</evidence>
<dbReference type="GO" id="GO:0045944">
    <property type="term" value="P:positive regulation of transcription by RNA polymerase II"/>
    <property type="evidence" value="ECO:0007669"/>
    <property type="project" value="EnsemblFungi"/>
</dbReference>
<comment type="caution">
    <text evidence="10">The sequence shown here is derived from an EMBL/GenBank/DDBJ whole genome shotgun (WGS) entry which is preliminary data.</text>
</comment>
<feature type="region of interest" description="Disordered" evidence="8">
    <location>
        <begin position="405"/>
        <end position="425"/>
    </location>
</feature>
<dbReference type="GO" id="GO:0000122">
    <property type="term" value="P:negative regulation of transcription by RNA polymerase II"/>
    <property type="evidence" value="ECO:0007669"/>
    <property type="project" value="EnsemblFungi"/>
</dbReference>
<reference evidence="10 12" key="1">
    <citation type="submission" date="2015-10" db="EMBL/GenBank/DDBJ databases">
        <title>Draft genomes sequences of Candida glabrata isolates 1A, 1B, 2A, 2B, 3A and 3B.</title>
        <authorList>
            <person name="Haavelsrud O.E."/>
            <person name="Gaustad P."/>
        </authorList>
    </citation>
    <scope>NUCLEOTIDE SEQUENCE [LARGE SCALE GENOMIC DNA]</scope>
    <source>
        <strain evidence="10">910700640</strain>
    </source>
</reference>
<dbReference type="Proteomes" id="UP000054886">
    <property type="component" value="Unassembled WGS sequence"/>
</dbReference>
<evidence type="ECO:0000256" key="5">
    <source>
        <dbReference type="ARBA" id="ARBA00023163"/>
    </source>
</evidence>
<evidence type="ECO:0000313" key="10">
    <source>
        <dbReference type="EMBL" id="KTA95079.1"/>
    </source>
</evidence>
<evidence type="ECO:0000256" key="3">
    <source>
        <dbReference type="ARBA" id="ARBA00022737"/>
    </source>
</evidence>
<sequence>MSNQQGSVNHAIGSGAAETVNVTQNATSNVGINDNQKIDGNAESSNSINNTSNNNNNNERIILPSFSSLKTEDNRIDTSMNPIGPKSITTSSSTPASVGFSVASLDNPLPPATKKPEIKLHPLPQQQQPRIYTQQQSQQQQILQQDQQEILQNQRQGSTGASETSTTQSPLVSGPAQTQGDPMSYRPLNVKDALSYLEQVKFQFHTRPDIYNLFLDIMKDFKSQTIDTPGVIERVSSLFKGYPNLIQGFNTFLPQGYRIECSNNPNDPIKVTTPMGSSTTVLNTAPQKSPSPSDIQTNNQQTQAIAQEAQLQSQATPIPTQHDVGQNFGSAKKPADVEFSQAITYVNKIKTRFADQPDIYKQFLEILQTYQREQKPIHEVYAQVTILFQNAPDLLDDFKKFLPDSSASGSEETQVQQQQHYQSLSDKMGGNAEAANYAASGMNAQTGYYEPVKGGVSYNTQQNQHQQQNLPPIGSFSPPTNGPFVDQTQQSANPETQKGVMSLPSMMNNAEAVKEQAIKQAHSRLISDSHDHNSQQQVLSQNIHSNDDIPVSNLRTTVVEQNYHPETIYQQQGNAQQHMVDGGYVGTPSELVVRPEIDLDPSLVPVVPEPTEPIENSLNLMEETNFFERVKKSIGNKQIYNEFLKILNLFSLDLLTVDELVDKVEYYIGANKELFDWFKVFVGYQDKPKRIENIVHEKHKLDLDLCEAYGPSYKKLPKTDTFMPCSGRDDMCWEVLNDEWVGHPVWASEDSGFIAHRKNQYEETLFKIEEERHEYDYYIESNLRTIQTLETIANKIANMTDAEKAQFRLPPGLGHTSMTIYKKVIRKVYDKERGFEIIDALHNYPAISVPIILRRLKQKDEEWRRAQREWNKIWRDLEQKVYFKSLDHLGLTFKQADKKLLTTKQLISEINGIKVDQNSKRIHWLTPKPKNQLDYDFPDYDILFDIIALGFVFTINTNLYSNPDKERIKDMLRVFVSQFFSIPLKEVSDALERRGFSDDNNNDSDKGSGKMDQIAEEIGETEQDTSSSKKRPFDNDLNMSDILHKTKQQKTKMNKEMDGSKSPSEDLGTDRNVGTLEDSGSLSEHRKQWLVGDVVDSANKETPMDNRNIYNLFANTNIYIFFRHLVTLYERLSEVKQINDEINKEIKSRRVTTFAKDLGLISTQLSELGLDFNSSDAYQQLLTLSKRLIEGDIEHQWFEESIRQAYNNRAFKLYTIDKVVQSFVKHAHTLISDSKTSEIMLLFENQRNNTLTTTKDQILYRIQCRSHMSSTENMFRIEYKREKRHASIQYIALDDLTLKTAKSPEEAWNYYVTSYSLSNPTEGVPHENLEVPFLEKVIEFDQEYSKDNGNNSTYSLAGISKSNLHIDIDREKYNLILQGGSSDVYSRATIQKYPIVASDESRAANISEKTQEIRKVLSHYDGNSNDDVNEKFSYILANGTIDGYVRQSAAVVQETEKTYNDDSGRNTSSIKSIIGSATERTEKPLINGSPIID</sequence>
<dbReference type="EMBL" id="LLZZ01000192">
    <property type="protein sequence ID" value="KTA95079.1"/>
    <property type="molecule type" value="Genomic_DNA"/>
</dbReference>
<dbReference type="Pfam" id="PF16879">
    <property type="entry name" value="Sin3a_C"/>
    <property type="match status" value="1"/>
</dbReference>
<dbReference type="GO" id="GO:0032221">
    <property type="term" value="C:Rpd3S complex"/>
    <property type="evidence" value="ECO:0007669"/>
    <property type="project" value="EnsemblFungi"/>
</dbReference>
<keyword evidence="2" id="KW-0678">Repressor</keyword>
<keyword evidence="4" id="KW-0805">Transcription regulation</keyword>
<proteinExistence type="predicted"/>
<dbReference type="GO" id="GO:0016479">
    <property type="term" value="P:negative regulation of transcription by RNA polymerase I"/>
    <property type="evidence" value="ECO:0007669"/>
    <property type="project" value="EnsemblFungi"/>
</dbReference>
<feature type="region of interest" description="Disordered" evidence="8">
    <location>
        <begin position="28"/>
        <end position="117"/>
    </location>
</feature>
<evidence type="ECO:0000256" key="1">
    <source>
        <dbReference type="ARBA" id="ARBA00004123"/>
    </source>
</evidence>
<dbReference type="GO" id="GO:0000086">
    <property type="term" value="P:G2/M transition of mitotic cell cycle"/>
    <property type="evidence" value="ECO:0007669"/>
    <property type="project" value="EnsemblFungi"/>
</dbReference>
<dbReference type="GO" id="GO:0070550">
    <property type="term" value="P:rDNA chromatin condensation"/>
    <property type="evidence" value="ECO:0007669"/>
    <property type="project" value="EnsemblFungi"/>
</dbReference>
<dbReference type="GO" id="GO:0034605">
    <property type="term" value="P:cellular response to heat"/>
    <property type="evidence" value="ECO:0007669"/>
    <property type="project" value="EnsemblFungi"/>
</dbReference>
<evidence type="ECO:0000256" key="2">
    <source>
        <dbReference type="ARBA" id="ARBA00022491"/>
    </source>
</evidence>
<protein>
    <submittedName>
        <fullName evidence="10">Transcriptional regulatory protein SIN3</fullName>
    </submittedName>
</protein>
<feature type="compositionally biased region" description="Polar residues" evidence="8">
    <location>
        <begin position="277"/>
        <end position="294"/>
    </location>
</feature>
<evidence type="ECO:0000256" key="6">
    <source>
        <dbReference type="ARBA" id="ARBA00023242"/>
    </source>
</evidence>
<dbReference type="InterPro" id="IPR036600">
    <property type="entry name" value="PAH_sf"/>
</dbReference>
<accession>A0A0W0C6T8</accession>
<feature type="compositionally biased region" description="Polar residues" evidence="8">
    <location>
        <begin position="157"/>
        <end position="181"/>
    </location>
</feature>
<feature type="compositionally biased region" description="Low complexity" evidence="8">
    <location>
        <begin position="44"/>
        <end position="58"/>
    </location>
</feature>
<dbReference type="GO" id="GO:0003714">
    <property type="term" value="F:transcription corepressor activity"/>
    <property type="evidence" value="ECO:0007669"/>
    <property type="project" value="EnsemblFungi"/>
</dbReference>
<evidence type="ECO:0000256" key="8">
    <source>
        <dbReference type="SAM" id="MobiDB-lite"/>
    </source>
</evidence>
<evidence type="ECO:0000313" key="12">
    <source>
        <dbReference type="Proteomes" id="UP000054886"/>
    </source>
</evidence>
<dbReference type="FunFam" id="1.20.1160.11:FF:000002">
    <property type="entry name" value="Paired amphipathic helix protein SIN3"/>
    <property type="match status" value="1"/>
</dbReference>
<dbReference type="PROSITE" id="PS51477">
    <property type="entry name" value="PAH"/>
    <property type="match status" value="3"/>
</dbReference>
<dbReference type="InterPro" id="IPR031693">
    <property type="entry name" value="Sin3_C"/>
</dbReference>
<dbReference type="Gene3D" id="1.20.1160.11">
    <property type="entry name" value="Paired amphipathic helix"/>
    <property type="match status" value="3"/>
</dbReference>
<dbReference type="SMART" id="SM00761">
    <property type="entry name" value="HDAC_interact"/>
    <property type="match status" value="1"/>
</dbReference>
<dbReference type="PANTHER" id="PTHR12346">
    <property type="entry name" value="SIN3B-RELATED"/>
    <property type="match status" value="1"/>
</dbReference>
<dbReference type="VEuPathDB" id="FungiDB:B1J91_E02475g"/>
<organism evidence="10 12">
    <name type="scientific">Candida glabrata</name>
    <name type="common">Yeast</name>
    <name type="synonym">Torulopsis glabrata</name>
    <dbReference type="NCBI Taxonomy" id="5478"/>
    <lineage>
        <taxon>Eukaryota</taxon>
        <taxon>Fungi</taxon>
        <taxon>Dikarya</taxon>
        <taxon>Ascomycota</taxon>
        <taxon>Saccharomycotina</taxon>
        <taxon>Saccharomycetes</taxon>
        <taxon>Saccharomycetales</taxon>
        <taxon>Saccharomycetaceae</taxon>
        <taxon>Nakaseomyces</taxon>
    </lineage>
</organism>
<dbReference type="GO" id="GO:0051321">
    <property type="term" value="P:meiotic cell cycle"/>
    <property type="evidence" value="ECO:0007669"/>
    <property type="project" value="EnsemblFungi"/>
</dbReference>
<dbReference type="Pfam" id="PF02671">
    <property type="entry name" value="PAH"/>
    <property type="match status" value="3"/>
</dbReference>
<dbReference type="GO" id="GO:0061186">
    <property type="term" value="P:negative regulation of silent mating-type cassette heterochromatin formation"/>
    <property type="evidence" value="ECO:0007669"/>
    <property type="project" value="EnsemblFungi"/>
</dbReference>
<dbReference type="GO" id="GO:0030174">
    <property type="term" value="P:regulation of DNA-templated DNA replication initiation"/>
    <property type="evidence" value="ECO:0007669"/>
    <property type="project" value="EnsemblFungi"/>
</dbReference>
<keyword evidence="3" id="KW-0677">Repeat</keyword>
<dbReference type="GO" id="GO:0006303">
    <property type="term" value="P:double-strand break repair via nonhomologous end joining"/>
    <property type="evidence" value="ECO:0007669"/>
    <property type="project" value="EnsemblFungi"/>
</dbReference>
<comment type="subcellular location">
    <subcellularLocation>
        <location evidence="1 7">Nucleus</location>
    </subcellularLocation>
</comment>
<dbReference type="Pfam" id="PF08295">
    <property type="entry name" value="Sin3_corepress"/>
    <property type="match status" value="1"/>
</dbReference>
<dbReference type="InterPro" id="IPR013194">
    <property type="entry name" value="HDAC_interact_dom"/>
</dbReference>
<dbReference type="GO" id="GO:0003713">
    <property type="term" value="F:transcription coactivator activity"/>
    <property type="evidence" value="ECO:0007669"/>
    <property type="project" value="EnsemblFungi"/>
</dbReference>
<keyword evidence="5" id="KW-0804">Transcription</keyword>
<feature type="region of interest" description="Disordered" evidence="8">
    <location>
        <begin position="462"/>
        <end position="484"/>
    </location>
</feature>
<evidence type="ECO:0000259" key="9">
    <source>
        <dbReference type="SMART" id="SM00761"/>
    </source>
</evidence>
<dbReference type="GO" id="GO:0044804">
    <property type="term" value="P:nucleophagy"/>
    <property type="evidence" value="ECO:0007669"/>
    <property type="project" value="EnsemblFungi"/>
</dbReference>
<gene>
    <name evidence="11" type="ORF">AO440_005567</name>
    <name evidence="10" type="ORF">AO440_005607</name>
</gene>
<dbReference type="PANTHER" id="PTHR12346:SF0">
    <property type="entry name" value="SIN3A, ISOFORM G"/>
    <property type="match status" value="1"/>
</dbReference>
<dbReference type="GO" id="GO:0061188">
    <property type="term" value="P:negative regulation of rDNA heterochromatin formation"/>
    <property type="evidence" value="ECO:0007669"/>
    <property type="project" value="EnsemblFungi"/>
</dbReference>
<feature type="region of interest" description="Disordered" evidence="8">
    <location>
        <begin position="1018"/>
        <end position="1080"/>
    </location>
</feature>
<dbReference type="InterPro" id="IPR003822">
    <property type="entry name" value="PAH"/>
</dbReference>
<dbReference type="FunFam" id="1.20.1160.11:FF:000003">
    <property type="entry name" value="Paired amphipathic helix SIN3-like protein"/>
    <property type="match status" value="1"/>
</dbReference>
<dbReference type="VEuPathDB" id="FungiDB:GWK60_E02277"/>
<dbReference type="GO" id="GO:0042802">
    <property type="term" value="F:identical protein binding"/>
    <property type="evidence" value="ECO:0007669"/>
    <property type="project" value="EnsemblFungi"/>
</dbReference>
<evidence type="ECO:0000256" key="7">
    <source>
        <dbReference type="PROSITE-ProRule" id="PRU00810"/>
    </source>
</evidence>
<dbReference type="GO" id="GO:0033698">
    <property type="term" value="C:Rpd3L complex"/>
    <property type="evidence" value="ECO:0007669"/>
    <property type="project" value="EnsemblFungi"/>
</dbReference>
<feature type="region of interest" description="Disordered" evidence="8">
    <location>
        <begin position="277"/>
        <end position="297"/>
    </location>
</feature>
<dbReference type="VEuPathDB" id="FungiDB:GVI51_E02277"/>
<feature type="domain" description="Histone deacetylase interacting" evidence="9">
    <location>
        <begin position="705"/>
        <end position="806"/>
    </location>
</feature>
<feature type="compositionally biased region" description="Polar residues" evidence="8">
    <location>
        <begin position="77"/>
        <end position="96"/>
    </location>
</feature>
<name>A0A0W0C6T8_CANGB</name>
<dbReference type="SUPFAM" id="SSF47762">
    <property type="entry name" value="PAH2 domain"/>
    <property type="match status" value="3"/>
</dbReference>
<keyword evidence="6 7" id="KW-0539">Nucleus</keyword>
<feature type="region of interest" description="Disordered" evidence="8">
    <location>
        <begin position="151"/>
        <end position="185"/>
    </location>
</feature>
<dbReference type="VEuPathDB" id="FungiDB:CAGL0E02475g"/>
<dbReference type="EMBL" id="LLZZ01000188">
    <property type="protein sequence ID" value="KTA95170.1"/>
    <property type="molecule type" value="Genomic_DNA"/>
</dbReference>
<dbReference type="FunFam" id="1.20.1160.11:FF:000001">
    <property type="entry name" value="Paired amphipathic helix protein Sin3"/>
    <property type="match status" value="1"/>
</dbReference>
<evidence type="ECO:0000256" key="4">
    <source>
        <dbReference type="ARBA" id="ARBA00023015"/>
    </source>
</evidence>